<proteinExistence type="predicted"/>
<gene>
    <name evidence="1" type="ORF">NPIL_348561</name>
</gene>
<comment type="caution">
    <text evidence="1">The sequence shown here is derived from an EMBL/GenBank/DDBJ whole genome shotgun (WGS) entry which is preliminary data.</text>
</comment>
<sequence length="82" mass="9737">MYLATYQHNEITNRGSHRYHARITFGSPSETISRFTVELRPEMSLARGERERLGGWTIEHSLPFKEENKPKSKKIYHEPMEF</sequence>
<accession>A0A8X6SYL8</accession>
<evidence type="ECO:0000313" key="1">
    <source>
        <dbReference type="EMBL" id="GFS69419.1"/>
    </source>
</evidence>
<keyword evidence="2" id="KW-1185">Reference proteome</keyword>
<organism evidence="1 2">
    <name type="scientific">Nephila pilipes</name>
    <name type="common">Giant wood spider</name>
    <name type="synonym">Nephila maculata</name>
    <dbReference type="NCBI Taxonomy" id="299642"/>
    <lineage>
        <taxon>Eukaryota</taxon>
        <taxon>Metazoa</taxon>
        <taxon>Ecdysozoa</taxon>
        <taxon>Arthropoda</taxon>
        <taxon>Chelicerata</taxon>
        <taxon>Arachnida</taxon>
        <taxon>Araneae</taxon>
        <taxon>Araneomorphae</taxon>
        <taxon>Entelegynae</taxon>
        <taxon>Araneoidea</taxon>
        <taxon>Nephilidae</taxon>
        <taxon>Nephila</taxon>
    </lineage>
</organism>
<dbReference type="AlphaFoldDB" id="A0A8X6SYL8"/>
<dbReference type="EMBL" id="BMAW01095261">
    <property type="protein sequence ID" value="GFS69419.1"/>
    <property type="molecule type" value="Genomic_DNA"/>
</dbReference>
<evidence type="ECO:0000313" key="2">
    <source>
        <dbReference type="Proteomes" id="UP000887013"/>
    </source>
</evidence>
<reference evidence="1" key="1">
    <citation type="submission" date="2020-08" db="EMBL/GenBank/DDBJ databases">
        <title>Multicomponent nature underlies the extraordinary mechanical properties of spider dragline silk.</title>
        <authorList>
            <person name="Kono N."/>
            <person name="Nakamura H."/>
            <person name="Mori M."/>
            <person name="Yoshida Y."/>
            <person name="Ohtoshi R."/>
            <person name="Malay A.D."/>
            <person name="Moran D.A.P."/>
            <person name="Tomita M."/>
            <person name="Numata K."/>
            <person name="Arakawa K."/>
        </authorList>
    </citation>
    <scope>NUCLEOTIDE SEQUENCE</scope>
</reference>
<dbReference type="Proteomes" id="UP000887013">
    <property type="component" value="Unassembled WGS sequence"/>
</dbReference>
<name>A0A8X6SYL8_NEPPI</name>
<protein>
    <submittedName>
        <fullName evidence="1">Uncharacterized protein</fullName>
    </submittedName>
</protein>